<comment type="function">
    <text evidence="11">Catalyzes the specific phosphorylation of the 3-hydroxyl group of shikimic acid using ATP as a cosubstrate.</text>
</comment>
<dbReference type="SUPFAM" id="SSF52540">
    <property type="entry name" value="P-loop containing nucleoside triphosphate hydrolases"/>
    <property type="match status" value="1"/>
</dbReference>
<name>A0A0E1X7B5_STAAU</name>
<feature type="binding site" evidence="11">
    <location>
        <position position="61"/>
    </location>
    <ligand>
        <name>substrate</name>
    </ligand>
</feature>
<keyword evidence="11" id="KW-0479">Metal-binding</keyword>
<dbReference type="Pfam" id="PF01202">
    <property type="entry name" value="SKI"/>
    <property type="match status" value="1"/>
</dbReference>
<gene>
    <name evidence="11 12" type="primary">aroK</name>
    <name evidence="12" type="ORF">HMPREF0769_12141</name>
</gene>
<sequence>MNHDKSPIILIGFMGTGKSTIGKYVADEQNLSFIDIDSYIEEKYKLTIPEIFSKHGEQYFRNLEFTCLQECINTADIIATGGGIIESEEVFNFLKNQKNIIWLDCNIDIIYSRINDDPHRPNANNKTIKQLNDLYCSRILRYNEIAFKKFDSHLLSISEIYYELLNLIKASDQY</sequence>
<evidence type="ECO:0000256" key="1">
    <source>
        <dbReference type="ARBA" id="ARBA00004842"/>
    </source>
</evidence>
<evidence type="ECO:0000256" key="11">
    <source>
        <dbReference type="HAMAP-Rule" id="MF_00109"/>
    </source>
</evidence>
<dbReference type="GO" id="GO:0009073">
    <property type="term" value="P:aromatic amino acid family biosynthetic process"/>
    <property type="evidence" value="ECO:0007669"/>
    <property type="project" value="UniProtKB-KW"/>
</dbReference>
<comment type="catalytic activity">
    <reaction evidence="10 11">
        <text>shikimate + ATP = 3-phosphoshikimate + ADP + H(+)</text>
        <dbReference type="Rhea" id="RHEA:13121"/>
        <dbReference type="ChEBI" id="CHEBI:15378"/>
        <dbReference type="ChEBI" id="CHEBI:30616"/>
        <dbReference type="ChEBI" id="CHEBI:36208"/>
        <dbReference type="ChEBI" id="CHEBI:145989"/>
        <dbReference type="ChEBI" id="CHEBI:456216"/>
        <dbReference type="EC" id="2.7.1.71"/>
    </reaction>
</comment>
<dbReference type="PROSITE" id="PS01128">
    <property type="entry name" value="SHIKIMATE_KINASE"/>
    <property type="match status" value="1"/>
</dbReference>
<evidence type="ECO:0000256" key="8">
    <source>
        <dbReference type="ARBA" id="ARBA00022840"/>
    </source>
</evidence>
<feature type="binding site" evidence="11">
    <location>
        <begin position="15"/>
        <end position="20"/>
    </location>
    <ligand>
        <name>ATP</name>
        <dbReference type="ChEBI" id="CHEBI:30616"/>
    </ligand>
</feature>
<dbReference type="SMR" id="A0A0E1X7B5"/>
<dbReference type="HAMAP" id="MF_00109">
    <property type="entry name" value="Shikimate_kinase"/>
    <property type="match status" value="1"/>
</dbReference>
<feature type="binding site" evidence="11">
    <location>
        <position position="37"/>
    </location>
    <ligand>
        <name>substrate</name>
    </ligand>
</feature>
<comment type="caution">
    <text evidence="12">The sequence shown here is derived from an EMBL/GenBank/DDBJ whole genome shotgun (WGS) entry which is preliminary data.</text>
</comment>
<dbReference type="GO" id="GO:0009423">
    <property type="term" value="P:chorismate biosynthetic process"/>
    <property type="evidence" value="ECO:0007669"/>
    <property type="project" value="UniProtKB-UniRule"/>
</dbReference>
<dbReference type="InterPro" id="IPR027417">
    <property type="entry name" value="P-loop_NTPase"/>
</dbReference>
<evidence type="ECO:0000256" key="9">
    <source>
        <dbReference type="ARBA" id="ARBA00023141"/>
    </source>
</evidence>
<comment type="similarity">
    <text evidence="2 11">Belongs to the shikimate kinase family.</text>
</comment>
<keyword evidence="5 11" id="KW-0808">Transferase</keyword>
<evidence type="ECO:0000313" key="12">
    <source>
        <dbReference type="EMBL" id="EFH94520.1"/>
    </source>
</evidence>
<comment type="pathway">
    <text evidence="1 11">Metabolic intermediate biosynthesis; chorismate biosynthesis; chorismate from D-erythrose 4-phosphate and phosphoenolpyruvate: step 5/7.</text>
</comment>
<dbReference type="EMBL" id="ACJA02000004">
    <property type="protein sequence ID" value="EFH94520.1"/>
    <property type="molecule type" value="Genomic_DNA"/>
</dbReference>
<dbReference type="UniPathway" id="UPA00053">
    <property type="reaction ID" value="UER00088"/>
</dbReference>
<dbReference type="InterPro" id="IPR023000">
    <property type="entry name" value="Shikimate_kinase_CS"/>
</dbReference>
<dbReference type="CDD" id="cd00464">
    <property type="entry name" value="SK"/>
    <property type="match status" value="1"/>
</dbReference>
<dbReference type="Gene3D" id="3.40.50.300">
    <property type="entry name" value="P-loop containing nucleotide triphosphate hydrolases"/>
    <property type="match status" value="1"/>
</dbReference>
<dbReference type="Proteomes" id="UP000003455">
    <property type="component" value="Chromosome"/>
</dbReference>
<comment type="subunit">
    <text evidence="11">Monomer.</text>
</comment>
<dbReference type="GO" id="GO:0008652">
    <property type="term" value="P:amino acid biosynthetic process"/>
    <property type="evidence" value="ECO:0007669"/>
    <property type="project" value="UniProtKB-KW"/>
</dbReference>
<keyword evidence="9 11" id="KW-0057">Aromatic amino acid biosynthesis</keyword>
<dbReference type="EC" id="2.7.1.71" evidence="3 11"/>
<organism evidence="12">
    <name type="scientific">Staphylococcus aureus subsp. aureus MN8</name>
    <dbReference type="NCBI Taxonomy" id="548470"/>
    <lineage>
        <taxon>Bacteria</taxon>
        <taxon>Bacillati</taxon>
        <taxon>Bacillota</taxon>
        <taxon>Bacilli</taxon>
        <taxon>Bacillales</taxon>
        <taxon>Staphylococcaceae</taxon>
        <taxon>Staphylococcus</taxon>
    </lineage>
</organism>
<feature type="binding site" evidence="11">
    <location>
        <position position="19"/>
    </location>
    <ligand>
        <name>Mg(2+)</name>
        <dbReference type="ChEBI" id="CHEBI:18420"/>
    </ligand>
</feature>
<keyword evidence="4 11" id="KW-0028">Amino-acid biosynthesis</keyword>
<dbReference type="HOGENOM" id="CLU_057607_4_3_9"/>
<dbReference type="GO" id="GO:0005524">
    <property type="term" value="F:ATP binding"/>
    <property type="evidence" value="ECO:0007669"/>
    <property type="project" value="UniProtKB-UniRule"/>
</dbReference>
<feature type="binding site" evidence="11">
    <location>
        <position position="82"/>
    </location>
    <ligand>
        <name>substrate</name>
    </ligand>
</feature>
<evidence type="ECO:0000256" key="3">
    <source>
        <dbReference type="ARBA" id="ARBA00012154"/>
    </source>
</evidence>
<keyword evidence="7 11" id="KW-0418">Kinase</keyword>
<evidence type="ECO:0000256" key="10">
    <source>
        <dbReference type="ARBA" id="ARBA00048567"/>
    </source>
</evidence>
<dbReference type="PANTHER" id="PTHR21087">
    <property type="entry name" value="SHIKIMATE KINASE"/>
    <property type="match status" value="1"/>
</dbReference>
<dbReference type="PANTHER" id="PTHR21087:SF16">
    <property type="entry name" value="SHIKIMATE KINASE 1, CHLOROPLASTIC"/>
    <property type="match status" value="1"/>
</dbReference>
<evidence type="ECO:0000256" key="4">
    <source>
        <dbReference type="ARBA" id="ARBA00022605"/>
    </source>
</evidence>
<dbReference type="GO" id="GO:0000287">
    <property type="term" value="F:magnesium ion binding"/>
    <property type="evidence" value="ECO:0007669"/>
    <property type="project" value="UniProtKB-UniRule"/>
</dbReference>
<evidence type="ECO:0000256" key="6">
    <source>
        <dbReference type="ARBA" id="ARBA00022741"/>
    </source>
</evidence>
<proteinExistence type="inferred from homology"/>
<dbReference type="AlphaFoldDB" id="A0A0E1X7B5"/>
<feature type="binding site" evidence="11">
    <location>
        <position position="120"/>
    </location>
    <ligand>
        <name>ATP</name>
        <dbReference type="ChEBI" id="CHEBI:30616"/>
    </ligand>
</feature>
<keyword evidence="11" id="KW-0963">Cytoplasm</keyword>
<comment type="caution">
    <text evidence="11">Lacks conserved residue(s) required for the propagation of feature annotation.</text>
</comment>
<dbReference type="PRINTS" id="PR01100">
    <property type="entry name" value="SHIKIMTKNASE"/>
</dbReference>
<keyword evidence="8 11" id="KW-0067">ATP-binding</keyword>
<evidence type="ECO:0000256" key="7">
    <source>
        <dbReference type="ARBA" id="ARBA00022777"/>
    </source>
</evidence>
<dbReference type="RefSeq" id="WP_001015125.1">
    <property type="nucleotide sequence ID" value="NZ_CM000952.1"/>
</dbReference>
<feature type="binding site" evidence="11">
    <location>
        <position position="138"/>
    </location>
    <ligand>
        <name>substrate</name>
    </ligand>
</feature>
<evidence type="ECO:0000256" key="2">
    <source>
        <dbReference type="ARBA" id="ARBA00006997"/>
    </source>
</evidence>
<protein>
    <recommendedName>
        <fullName evidence="3 11">Shikimate kinase</fullName>
        <shortName evidence="11">SK</shortName>
        <ecNumber evidence="3 11">2.7.1.71</ecNumber>
    </recommendedName>
</protein>
<dbReference type="InterPro" id="IPR031322">
    <property type="entry name" value="Shikimate/glucono_kinase"/>
</dbReference>
<evidence type="ECO:0000256" key="5">
    <source>
        <dbReference type="ARBA" id="ARBA00022679"/>
    </source>
</evidence>
<dbReference type="InterPro" id="IPR000623">
    <property type="entry name" value="Shikimate_kinase/TSH1"/>
</dbReference>
<comment type="cofactor">
    <cofactor evidence="11">
        <name>Mg(2+)</name>
        <dbReference type="ChEBI" id="CHEBI:18420"/>
    </cofactor>
    <text evidence="11">Binds 1 Mg(2+) ion per subunit.</text>
</comment>
<dbReference type="GO" id="GO:0005829">
    <property type="term" value="C:cytosol"/>
    <property type="evidence" value="ECO:0007669"/>
    <property type="project" value="TreeGrafter"/>
</dbReference>
<dbReference type="GO" id="GO:0004765">
    <property type="term" value="F:shikimate kinase activity"/>
    <property type="evidence" value="ECO:0007669"/>
    <property type="project" value="UniProtKB-UniRule"/>
</dbReference>
<keyword evidence="6 11" id="KW-0547">Nucleotide-binding</keyword>
<keyword evidence="11" id="KW-0460">Magnesium</keyword>
<accession>A0A0E1X7B5</accession>
<reference evidence="12" key="1">
    <citation type="submission" date="2010-05" db="EMBL/GenBank/DDBJ databases">
        <authorList>
            <person name="Muzny D."/>
            <person name="Qin X."/>
            <person name="Buhay C."/>
            <person name="Dugan-Rocha S."/>
            <person name="Ding Y."/>
            <person name="Chen G."/>
            <person name="Hawes A."/>
            <person name="Holder M."/>
            <person name="Jhangiani S."/>
            <person name="Johnson A."/>
            <person name="Khan Z."/>
            <person name="Li Z."/>
            <person name="Liu W."/>
            <person name="Liu X."/>
            <person name="Perez L."/>
            <person name="Shen H."/>
            <person name="Wang Q."/>
            <person name="Watt J."/>
            <person name="Xi L."/>
            <person name="Xin Y."/>
            <person name="Zhou J."/>
            <person name="Deng J."/>
            <person name="Jiang H."/>
            <person name="Liu Y."/>
            <person name="Qu J."/>
            <person name="Song X.-Z."/>
            <person name="Zhang L."/>
            <person name="Villasana D."/>
            <person name="Johnson A."/>
            <person name="Liu J."/>
            <person name="Liyanage D."/>
            <person name="Lorensuhewa L."/>
            <person name="Robinson T."/>
            <person name="Song A."/>
            <person name="Song B.-B."/>
            <person name="Dinh H."/>
            <person name="Thornton R."/>
            <person name="Coyle M."/>
            <person name="Francisco L."/>
            <person name="Jackson L."/>
            <person name="Javaid M."/>
            <person name="Korchina V."/>
            <person name="Kovar C."/>
            <person name="Mata R."/>
            <person name="Mathew T."/>
            <person name="Ngo R."/>
            <person name="Nguyen L."/>
            <person name="Nguyen N."/>
            <person name="Okwuonu G."/>
            <person name="Ongeri F."/>
            <person name="Pham C."/>
            <person name="Simmons D."/>
            <person name="Wilczek-Boney K."/>
            <person name="Hale W."/>
            <person name="Jakkamsetti A."/>
            <person name="Pham P."/>
            <person name="Ruth R."/>
            <person name="San Lucas F."/>
            <person name="Warren J."/>
            <person name="Zhang J."/>
            <person name="Zhao Z."/>
            <person name="Zhou C."/>
            <person name="Zhu D."/>
            <person name="Lee S."/>
            <person name="Bess C."/>
            <person name="Blankenburg K."/>
            <person name="Forbes L."/>
            <person name="Fu Q."/>
            <person name="Gubbala S."/>
            <person name="Hirani K."/>
            <person name="Jayaseelan J.C."/>
            <person name="Lara F."/>
            <person name="Munidasa M."/>
            <person name="Palculict T."/>
            <person name="Patil S."/>
            <person name="Pu L.-L."/>
            <person name="Saada N."/>
            <person name="Tang L."/>
            <person name="Weissenberger G."/>
            <person name="Zhu Y."/>
            <person name="Hemphill L."/>
            <person name="Shang Y."/>
            <person name="Youmans B."/>
            <person name="Ayvaz T."/>
            <person name="Ross M."/>
            <person name="Santibanez J."/>
            <person name="Aqrawi P."/>
            <person name="Gross S."/>
            <person name="Joshi V."/>
            <person name="Fowler G."/>
            <person name="Nazareth L."/>
            <person name="Reid J."/>
            <person name="Worley K."/>
            <person name="Petrosino J."/>
            <person name="Highlander S."/>
            <person name="Gibbs R."/>
        </authorList>
    </citation>
    <scope>NUCLEOTIDE SEQUENCE [LARGE SCALE GENOMIC DNA]</scope>
    <source>
        <strain evidence="12">MN8</strain>
    </source>
</reference>
<comment type="subcellular location">
    <subcellularLocation>
        <location evidence="11">Cytoplasm</location>
    </subcellularLocation>
</comment>